<evidence type="ECO:0000256" key="2">
    <source>
        <dbReference type="ARBA" id="ARBA00022723"/>
    </source>
</evidence>
<evidence type="ECO:0000256" key="3">
    <source>
        <dbReference type="ARBA" id="ARBA00022842"/>
    </source>
</evidence>
<comment type="caution">
    <text evidence="7">The sequence shown here is derived from an EMBL/GenBank/DDBJ whole genome shotgun (WGS) entry which is preliminary data.</text>
</comment>
<accession>F7NNY8</accession>
<comment type="cofactor">
    <cofactor evidence="1">
        <name>Mg(2+)</name>
        <dbReference type="ChEBI" id="CHEBI:18420"/>
    </cofactor>
</comment>
<dbReference type="PIRSF" id="PIRSF015582">
    <property type="entry name" value="Cit_lyase_B"/>
    <property type="match status" value="1"/>
</dbReference>
<name>F7NNY8_9FIRM</name>
<keyword evidence="2 5" id="KW-0479">Metal-binding</keyword>
<dbReference type="PANTHER" id="PTHR32308:SF10">
    <property type="entry name" value="CITRATE LYASE SUBUNIT BETA"/>
    <property type="match status" value="1"/>
</dbReference>
<proteinExistence type="predicted"/>
<feature type="domain" description="HpcH/HpaI aldolase/citrate lyase" evidence="6">
    <location>
        <begin position="8"/>
        <end position="226"/>
    </location>
</feature>
<dbReference type="Gene3D" id="3.20.20.60">
    <property type="entry name" value="Phosphoenolpyruvate-binding domains"/>
    <property type="match status" value="1"/>
</dbReference>
<dbReference type="Pfam" id="PF03328">
    <property type="entry name" value="HpcH_HpaI"/>
    <property type="match status" value="1"/>
</dbReference>
<feature type="binding site" evidence="4">
    <location>
        <position position="68"/>
    </location>
    <ligand>
        <name>substrate</name>
    </ligand>
</feature>
<dbReference type="GO" id="GO:0000287">
    <property type="term" value="F:magnesium ion binding"/>
    <property type="evidence" value="ECO:0007669"/>
    <property type="project" value="TreeGrafter"/>
</dbReference>
<evidence type="ECO:0000256" key="4">
    <source>
        <dbReference type="PIRSR" id="PIRSR015582-1"/>
    </source>
</evidence>
<dbReference type="Proteomes" id="UP000003240">
    <property type="component" value="Unassembled WGS sequence"/>
</dbReference>
<dbReference type="GO" id="GO:0016829">
    <property type="term" value="F:lyase activity"/>
    <property type="evidence" value="ECO:0007669"/>
    <property type="project" value="UniProtKB-KW"/>
</dbReference>
<organism evidence="7 8">
    <name type="scientific">Acetonema longum DSM 6540</name>
    <dbReference type="NCBI Taxonomy" id="1009370"/>
    <lineage>
        <taxon>Bacteria</taxon>
        <taxon>Bacillati</taxon>
        <taxon>Bacillota</taxon>
        <taxon>Negativicutes</taxon>
        <taxon>Acetonemataceae</taxon>
        <taxon>Acetonema</taxon>
    </lineage>
</organism>
<feature type="binding site" evidence="5">
    <location>
        <position position="131"/>
    </location>
    <ligand>
        <name>Mg(2+)</name>
        <dbReference type="ChEBI" id="CHEBI:18420"/>
    </ligand>
</feature>
<dbReference type="InterPro" id="IPR011206">
    <property type="entry name" value="Citrate_lyase_beta/mcl1/mcl2"/>
</dbReference>
<evidence type="ECO:0000256" key="1">
    <source>
        <dbReference type="ARBA" id="ARBA00001946"/>
    </source>
</evidence>
<evidence type="ECO:0000313" key="7">
    <source>
        <dbReference type="EMBL" id="EGO62322.1"/>
    </source>
</evidence>
<dbReference type="InterPro" id="IPR015813">
    <property type="entry name" value="Pyrv/PenolPyrv_kinase-like_dom"/>
</dbReference>
<dbReference type="eggNOG" id="COG2301">
    <property type="taxonomic scope" value="Bacteria"/>
</dbReference>
<protein>
    <submittedName>
        <fullName evidence="7">Citrate lyase subunit beta</fullName>
    </submittedName>
</protein>
<feature type="binding site" evidence="5">
    <location>
        <position position="158"/>
    </location>
    <ligand>
        <name>Mg(2+)</name>
        <dbReference type="ChEBI" id="CHEBI:18420"/>
    </ligand>
</feature>
<dbReference type="InterPro" id="IPR005000">
    <property type="entry name" value="Aldolase/citrate-lyase_domain"/>
</dbReference>
<evidence type="ECO:0000256" key="5">
    <source>
        <dbReference type="PIRSR" id="PIRSR015582-2"/>
    </source>
</evidence>
<keyword evidence="7" id="KW-0456">Lyase</keyword>
<evidence type="ECO:0000313" key="8">
    <source>
        <dbReference type="Proteomes" id="UP000003240"/>
    </source>
</evidence>
<dbReference type="GO" id="GO:0006107">
    <property type="term" value="P:oxaloacetate metabolic process"/>
    <property type="evidence" value="ECO:0007669"/>
    <property type="project" value="TreeGrafter"/>
</dbReference>
<dbReference type="SUPFAM" id="SSF51621">
    <property type="entry name" value="Phosphoenolpyruvate/pyruvate domain"/>
    <property type="match status" value="1"/>
</dbReference>
<gene>
    <name evidence="7" type="ORF">ALO_19147</name>
</gene>
<dbReference type="AlphaFoldDB" id="F7NNY8"/>
<dbReference type="PANTHER" id="PTHR32308">
    <property type="entry name" value="LYASE BETA SUBUNIT, PUTATIVE (AFU_ORTHOLOGUE AFUA_4G13030)-RELATED"/>
    <property type="match status" value="1"/>
</dbReference>
<dbReference type="EMBL" id="AFGF01000234">
    <property type="protein sequence ID" value="EGO62322.1"/>
    <property type="molecule type" value="Genomic_DNA"/>
</dbReference>
<keyword evidence="8" id="KW-1185">Reference proteome</keyword>
<reference evidence="7 8" key="1">
    <citation type="journal article" date="2011" name="EMBO J.">
        <title>Structural diversity of bacterial flagellar motors.</title>
        <authorList>
            <person name="Chen S."/>
            <person name="Beeby M."/>
            <person name="Murphy G.E."/>
            <person name="Leadbetter J.R."/>
            <person name="Hendrixson D.R."/>
            <person name="Briegel A."/>
            <person name="Li Z."/>
            <person name="Shi J."/>
            <person name="Tocheva E.I."/>
            <person name="Muller A."/>
            <person name="Dobro M.J."/>
            <person name="Jensen G.J."/>
        </authorList>
    </citation>
    <scope>NUCLEOTIDE SEQUENCE [LARGE SCALE GENOMIC DNA]</scope>
    <source>
        <strain evidence="7 8">DSM 6540</strain>
    </source>
</reference>
<dbReference type="InterPro" id="IPR040442">
    <property type="entry name" value="Pyrv_kinase-like_dom_sf"/>
</dbReference>
<keyword evidence="3 5" id="KW-0460">Magnesium</keyword>
<dbReference type="STRING" id="1009370.ALO_19147"/>
<sequence length="298" mass="32855">MGKEKLRRAMMFAPGNNPAMLQNAGIYGADSIIFDLEDAVSIPEKDAARHLVASALKHFKYPCEVGVRINHISTPWGRDDLECVLASKPDFIRLPKGETADEIKLIDEIISEAEEKHGFAAGSIQMMTAVESPKGLRNAYEMATASPRMMALAIGGEDFVTSLKTTKTKGGRELFTARSMLVFAAREAGVDVIDSVFSDIRDEETFIEEVKLIKELGFDGKSVVNPRQINLVYQVYTPTDKEIEYAQKVLAAYREALERKSGVISLNGKMIDAPMITRAERVLAYAAAVGAYRKEEAL</sequence>
<feature type="binding site" evidence="4">
    <location>
        <position position="131"/>
    </location>
    <ligand>
        <name>substrate</name>
    </ligand>
</feature>
<evidence type="ECO:0000259" key="6">
    <source>
        <dbReference type="Pfam" id="PF03328"/>
    </source>
</evidence>